<evidence type="ECO:0000256" key="5">
    <source>
        <dbReference type="ARBA" id="ARBA00022741"/>
    </source>
</evidence>
<dbReference type="GO" id="GO:0005524">
    <property type="term" value="F:ATP binding"/>
    <property type="evidence" value="ECO:0007669"/>
    <property type="project" value="UniProtKB-KW"/>
</dbReference>
<keyword evidence="3" id="KW-0597">Phosphoprotein</keyword>
<evidence type="ECO:0000256" key="7">
    <source>
        <dbReference type="ARBA" id="ARBA00022840"/>
    </source>
</evidence>
<evidence type="ECO:0000313" key="10">
    <source>
        <dbReference type="Proteomes" id="UP000028411"/>
    </source>
</evidence>
<dbReference type="EC" id="2.7.13.3" evidence="2"/>
<evidence type="ECO:0000313" key="9">
    <source>
        <dbReference type="EMBL" id="KEQ53454.1"/>
    </source>
</evidence>
<dbReference type="Pfam" id="PF07536">
    <property type="entry name" value="HWE_HK"/>
    <property type="match status" value="1"/>
</dbReference>
<dbReference type="PANTHER" id="PTHR41523:SF7">
    <property type="entry name" value="HISTIDINE KINASE"/>
    <property type="match status" value="1"/>
</dbReference>
<keyword evidence="5" id="KW-0547">Nucleotide-binding</keyword>
<dbReference type="GO" id="GO:0004673">
    <property type="term" value="F:protein histidine kinase activity"/>
    <property type="evidence" value="ECO:0007669"/>
    <property type="project" value="UniProtKB-EC"/>
</dbReference>
<evidence type="ECO:0000256" key="3">
    <source>
        <dbReference type="ARBA" id="ARBA00022553"/>
    </source>
</evidence>
<dbReference type="RefSeq" id="WP_037451598.1">
    <property type="nucleotide sequence ID" value="NZ_JFHR01000023.1"/>
</dbReference>
<reference evidence="9 10" key="1">
    <citation type="submission" date="2014-02" db="EMBL/GenBank/DDBJ databases">
        <title>Whole genome sequence of Sphingobium chlorophenolicum NBRC 16172.</title>
        <authorList>
            <person name="Gan H.M."/>
            <person name="Gan H.Y."/>
            <person name="Chew T.H."/>
            <person name="Savka M.A."/>
        </authorList>
    </citation>
    <scope>NUCLEOTIDE SEQUENCE [LARGE SCALE GENOMIC DNA]</scope>
    <source>
        <strain evidence="9 10">NBRC 16172</strain>
    </source>
</reference>
<comment type="caution">
    <text evidence="9">The sequence shown here is derived from an EMBL/GenBank/DDBJ whole genome shotgun (WGS) entry which is preliminary data.</text>
</comment>
<evidence type="ECO:0000259" key="8">
    <source>
        <dbReference type="SMART" id="SM00911"/>
    </source>
</evidence>
<dbReference type="InterPro" id="IPR036890">
    <property type="entry name" value="HATPase_C_sf"/>
</dbReference>
<comment type="catalytic activity">
    <reaction evidence="1">
        <text>ATP + protein L-histidine = ADP + protein N-phospho-L-histidine.</text>
        <dbReference type="EC" id="2.7.13.3"/>
    </reaction>
</comment>
<evidence type="ECO:0000256" key="1">
    <source>
        <dbReference type="ARBA" id="ARBA00000085"/>
    </source>
</evidence>
<feature type="domain" description="Signal transduction histidine kinase HWE region" evidence="8">
    <location>
        <begin position="112"/>
        <end position="193"/>
    </location>
</feature>
<keyword evidence="7" id="KW-0067">ATP-binding</keyword>
<protein>
    <recommendedName>
        <fullName evidence="2">histidine kinase</fullName>
        <ecNumber evidence="2">2.7.13.3</ecNumber>
    </recommendedName>
</protein>
<organism evidence="9 10">
    <name type="scientific">Sphingobium chlorophenolicum</name>
    <dbReference type="NCBI Taxonomy" id="46429"/>
    <lineage>
        <taxon>Bacteria</taxon>
        <taxon>Pseudomonadati</taxon>
        <taxon>Pseudomonadota</taxon>
        <taxon>Alphaproteobacteria</taxon>
        <taxon>Sphingomonadales</taxon>
        <taxon>Sphingomonadaceae</taxon>
        <taxon>Sphingobium</taxon>
    </lineage>
</organism>
<dbReference type="InterPro" id="IPR011102">
    <property type="entry name" value="Sig_transdc_His_kinase_HWE"/>
</dbReference>
<dbReference type="OrthoDB" id="9816309at2"/>
<accession>A0A081RE31</accession>
<evidence type="ECO:0000256" key="6">
    <source>
        <dbReference type="ARBA" id="ARBA00022777"/>
    </source>
</evidence>
<gene>
    <name evidence="9" type="ORF">BV95_02318</name>
</gene>
<name>A0A081RE31_SPHCR</name>
<dbReference type="PANTHER" id="PTHR41523">
    <property type="entry name" value="TWO-COMPONENT SYSTEM SENSOR PROTEIN"/>
    <property type="match status" value="1"/>
</dbReference>
<keyword evidence="6 9" id="KW-0418">Kinase</keyword>
<sequence>MTTATPTDSADFLLLFDACPFPQIQLGSDDRILRGNSALARLLGVQPGELTGGRLLPSETDGKAGRLSWDEGKCEALVFVESLVTAADYRVCMVRFGRADPAADDRDPIRDVQHRLRNLIANVRSIFRRTAVTSGSIDHLTSHFLGRLDAVARIESNLALAESHGVEMHGLIMDELAAFAVRPGEQAVLSGPDVRLHILSAPTLALICHELANNSVKFGALGAEGEVRIDWWIDPAPPRALHIVWTESGGPYAPVEHSGFGMELLTKTLPFELDGTADIDCTVQKFKVHMRLPVTDRLLHGGN</sequence>
<dbReference type="Gene3D" id="3.30.565.10">
    <property type="entry name" value="Histidine kinase-like ATPase, C-terminal domain"/>
    <property type="match status" value="1"/>
</dbReference>
<evidence type="ECO:0000256" key="2">
    <source>
        <dbReference type="ARBA" id="ARBA00012438"/>
    </source>
</evidence>
<dbReference type="SMART" id="SM00911">
    <property type="entry name" value="HWE_HK"/>
    <property type="match status" value="1"/>
</dbReference>
<dbReference type="Proteomes" id="UP000028411">
    <property type="component" value="Unassembled WGS sequence"/>
</dbReference>
<evidence type="ECO:0000256" key="4">
    <source>
        <dbReference type="ARBA" id="ARBA00022679"/>
    </source>
</evidence>
<dbReference type="AlphaFoldDB" id="A0A081RE31"/>
<dbReference type="InterPro" id="IPR035965">
    <property type="entry name" value="PAS-like_dom_sf"/>
</dbReference>
<dbReference type="PATRIC" id="fig|46429.4.peg.2295"/>
<dbReference type="SUPFAM" id="SSF55785">
    <property type="entry name" value="PYP-like sensor domain (PAS domain)"/>
    <property type="match status" value="1"/>
</dbReference>
<dbReference type="eggNOG" id="COG3920">
    <property type="taxonomic scope" value="Bacteria"/>
</dbReference>
<proteinExistence type="predicted"/>
<dbReference type="EMBL" id="JFHR01000023">
    <property type="protein sequence ID" value="KEQ53454.1"/>
    <property type="molecule type" value="Genomic_DNA"/>
</dbReference>
<keyword evidence="4" id="KW-0808">Transferase</keyword>